<organism evidence="1 2">
    <name type="scientific">Micromonospora wenchangensis</name>
    <dbReference type="NCBI Taxonomy" id="1185415"/>
    <lineage>
        <taxon>Bacteria</taxon>
        <taxon>Bacillati</taxon>
        <taxon>Actinomycetota</taxon>
        <taxon>Actinomycetes</taxon>
        <taxon>Micromonosporales</taxon>
        <taxon>Micromonosporaceae</taxon>
        <taxon>Micromonospora</taxon>
    </lineage>
</organism>
<accession>A0A246RPN4</accession>
<gene>
    <name evidence="1" type="ORF">B5D80_09130</name>
</gene>
<sequence>MATLRGFGNPLSPSGRAALVDDPPHHISADAIQVIYRVDPDKARAYLPDGLDLHPEALAYAYVADMVKVSDSHPDQAWTEPQWSQYQEGILGLYCTYQGQPGRFSAYIYVSEDWSVVFGHFMGFAKKQGVIHKTKIQPANPAFGPIGPGSRMRGTVDRFGRRIFNVDIQLTEKIDDDAVPSHGHRVYTYRHIPSPSPQVPDQRQLFALDLDRATTIDAWKGTGGVEIFTDVINEDLDGFQPLEIVEAYSFQRGWTTKAGATLLREDH</sequence>
<evidence type="ECO:0000313" key="2">
    <source>
        <dbReference type="Proteomes" id="UP000197174"/>
    </source>
</evidence>
<dbReference type="InterPro" id="IPR010451">
    <property type="entry name" value="Acetoacetate_decarboxylase"/>
</dbReference>
<reference evidence="1 2" key="1">
    <citation type="submission" date="2017-03" db="EMBL/GenBank/DDBJ databases">
        <title>Whole genome sequence of Micromonospora wenchangensis, isolated from mangrove soil.</title>
        <authorList>
            <person name="Yang H."/>
        </authorList>
    </citation>
    <scope>NUCLEOTIDE SEQUENCE [LARGE SCALE GENOMIC DNA]</scope>
    <source>
        <strain evidence="1 2">CCTCC AA 2012002</strain>
    </source>
</reference>
<evidence type="ECO:0000313" key="1">
    <source>
        <dbReference type="EMBL" id="OWV09548.1"/>
    </source>
</evidence>
<dbReference type="OrthoDB" id="1950454at2"/>
<name>A0A246RPN4_9ACTN</name>
<comment type="caution">
    <text evidence="1">The sequence shown here is derived from an EMBL/GenBank/DDBJ whole genome shotgun (WGS) entry which is preliminary data.</text>
</comment>
<dbReference type="InterPro" id="IPR023375">
    <property type="entry name" value="ADC_dom_sf"/>
</dbReference>
<evidence type="ECO:0008006" key="3">
    <source>
        <dbReference type="Google" id="ProtNLM"/>
    </source>
</evidence>
<dbReference type="AlphaFoldDB" id="A0A246RPN4"/>
<dbReference type="Pfam" id="PF06314">
    <property type="entry name" value="ADC"/>
    <property type="match status" value="1"/>
</dbReference>
<dbReference type="Gene3D" id="2.40.400.10">
    <property type="entry name" value="Acetoacetate decarboxylase-like"/>
    <property type="match status" value="1"/>
</dbReference>
<protein>
    <recommendedName>
        <fullName evidence="3">Acetoacetate decarboxylase</fullName>
    </recommendedName>
</protein>
<keyword evidence="2" id="KW-1185">Reference proteome</keyword>
<proteinExistence type="predicted"/>
<dbReference type="SUPFAM" id="SSF160104">
    <property type="entry name" value="Acetoacetate decarboxylase-like"/>
    <property type="match status" value="1"/>
</dbReference>
<dbReference type="Proteomes" id="UP000197174">
    <property type="component" value="Unassembled WGS sequence"/>
</dbReference>
<dbReference type="EMBL" id="MZMV01000011">
    <property type="protein sequence ID" value="OWV09548.1"/>
    <property type="molecule type" value="Genomic_DNA"/>
</dbReference>
<dbReference type="GO" id="GO:0016829">
    <property type="term" value="F:lyase activity"/>
    <property type="evidence" value="ECO:0007669"/>
    <property type="project" value="InterPro"/>
</dbReference>
<dbReference type="RefSeq" id="WP_088643359.1">
    <property type="nucleotide sequence ID" value="NZ_MZMV01000011.1"/>
</dbReference>